<proteinExistence type="predicted"/>
<gene>
    <name evidence="2" type="ORF">EHO51_05570</name>
</gene>
<name>A0A3G8M586_9HYPH</name>
<dbReference type="AlphaFoldDB" id="A0A3G8M586"/>
<dbReference type="InterPro" id="IPR044922">
    <property type="entry name" value="DUF2063_N_sf"/>
</dbReference>
<accession>A0A3G8M586</accession>
<evidence type="ECO:0000313" key="3">
    <source>
        <dbReference type="Proteomes" id="UP000273982"/>
    </source>
</evidence>
<dbReference type="Gene3D" id="1.10.150.690">
    <property type="entry name" value="DUF2063"/>
    <property type="match status" value="1"/>
</dbReference>
<evidence type="ECO:0000313" key="2">
    <source>
        <dbReference type="EMBL" id="AZG76240.1"/>
    </source>
</evidence>
<dbReference type="Pfam" id="PF09836">
    <property type="entry name" value="DUF2063"/>
    <property type="match status" value="1"/>
</dbReference>
<dbReference type="KEGG" id="mros:EHO51_05570"/>
<dbReference type="EMBL" id="CP034086">
    <property type="protein sequence ID" value="AZG76240.1"/>
    <property type="molecule type" value="Genomic_DNA"/>
</dbReference>
<protein>
    <submittedName>
        <fullName evidence="2">DUF2063 domain-containing protein</fullName>
    </submittedName>
</protein>
<feature type="domain" description="Putative DNA-binding" evidence="1">
    <location>
        <begin position="9"/>
        <end position="99"/>
    </location>
</feature>
<dbReference type="RefSeq" id="WP_124738060.1">
    <property type="nucleotide sequence ID" value="NZ_CP034086.1"/>
</dbReference>
<evidence type="ECO:0000259" key="1">
    <source>
        <dbReference type="Pfam" id="PF09836"/>
    </source>
</evidence>
<organism evidence="2 3">
    <name type="scientific">Methylocystis rosea</name>
    <dbReference type="NCBI Taxonomy" id="173366"/>
    <lineage>
        <taxon>Bacteria</taxon>
        <taxon>Pseudomonadati</taxon>
        <taxon>Pseudomonadota</taxon>
        <taxon>Alphaproteobacteria</taxon>
        <taxon>Hyphomicrobiales</taxon>
        <taxon>Methylocystaceae</taxon>
        <taxon>Methylocystis</taxon>
    </lineage>
</organism>
<dbReference type="InterPro" id="IPR018640">
    <property type="entry name" value="DUF2063"/>
</dbReference>
<sequence>MTTPADVDQGAFVRALLDPELPPPNGIEASHGFPPKRRFAVYRNNVCVGLVDALVERFPICLQLVGDEFFRAMAQCYVRERLPRTPMLFEYGDAFATFVSNFEPARELPYLPDVARLEYALGQAYHAADAAPLPLDLIRALPLDRLESATAVLHPSTHIVASAYPIVSIWRRHMSDDEMTPVELDHGEEALVARPELAIKVAALPAGGSAFVDALRSGGTFGEAVNAATAVAADFNLTDCLRELLLTGAFVALSVAH</sequence>
<dbReference type="Proteomes" id="UP000273982">
    <property type="component" value="Chromosome"/>
</dbReference>
<reference evidence="2 3" key="1">
    <citation type="submission" date="2018-11" db="EMBL/GenBank/DDBJ databases">
        <title>Genome squencing of methanotrophic bacteria isolated from alkaline groundwater in Korea.</title>
        <authorList>
            <person name="Nguyen L.N."/>
        </authorList>
    </citation>
    <scope>NUCLEOTIDE SEQUENCE [LARGE SCALE GENOMIC DNA]</scope>
    <source>
        <strain evidence="2 3">GW6</strain>
    </source>
</reference>